<keyword evidence="1" id="KW-0805">Transcription regulation</keyword>
<dbReference type="PANTHER" id="PTHR44846:SF1">
    <property type="entry name" value="MANNOSYL-D-GLYCERATE TRANSPORT_METABOLISM SYSTEM REPRESSOR MNGR-RELATED"/>
    <property type="match status" value="1"/>
</dbReference>
<reference evidence="5 6" key="1">
    <citation type="submission" date="2020-07" db="EMBL/GenBank/DDBJ databases">
        <title>Sequencing the genomes of 1000 actinobacteria strains.</title>
        <authorList>
            <person name="Klenk H.-P."/>
        </authorList>
    </citation>
    <scope>NUCLEOTIDE SEQUENCE [LARGE SCALE GENOMIC DNA]</scope>
    <source>
        <strain evidence="5 6">DSM 15475</strain>
    </source>
</reference>
<dbReference type="GO" id="GO:0045892">
    <property type="term" value="P:negative regulation of DNA-templated transcription"/>
    <property type="evidence" value="ECO:0007669"/>
    <property type="project" value="TreeGrafter"/>
</dbReference>
<dbReference type="Gene3D" id="3.40.1410.10">
    <property type="entry name" value="Chorismate lyase-like"/>
    <property type="match status" value="1"/>
</dbReference>
<proteinExistence type="predicted"/>
<keyword evidence="6" id="KW-1185">Reference proteome</keyword>
<dbReference type="SMART" id="SM00345">
    <property type="entry name" value="HTH_GNTR"/>
    <property type="match status" value="1"/>
</dbReference>
<protein>
    <submittedName>
        <fullName evidence="5">GntR family transcriptional regulator</fullName>
    </submittedName>
</protein>
<feature type="domain" description="HTH gntR-type" evidence="4">
    <location>
        <begin position="3"/>
        <end position="71"/>
    </location>
</feature>
<evidence type="ECO:0000313" key="5">
    <source>
        <dbReference type="EMBL" id="NYJ76927.1"/>
    </source>
</evidence>
<evidence type="ECO:0000313" key="6">
    <source>
        <dbReference type="Proteomes" id="UP000535437"/>
    </source>
</evidence>
<dbReference type="PROSITE" id="PS50949">
    <property type="entry name" value="HTH_GNTR"/>
    <property type="match status" value="1"/>
</dbReference>
<dbReference type="SMART" id="SM00866">
    <property type="entry name" value="UTRA"/>
    <property type="match status" value="1"/>
</dbReference>
<dbReference type="AlphaFoldDB" id="A0A7Z0KAT3"/>
<comment type="caution">
    <text evidence="5">The sequence shown here is derived from an EMBL/GenBank/DDBJ whole genome shotgun (WGS) entry which is preliminary data.</text>
</comment>
<dbReference type="CDD" id="cd07377">
    <property type="entry name" value="WHTH_GntR"/>
    <property type="match status" value="1"/>
</dbReference>
<dbReference type="Proteomes" id="UP000535437">
    <property type="component" value="Unassembled WGS sequence"/>
</dbReference>
<evidence type="ECO:0000256" key="2">
    <source>
        <dbReference type="ARBA" id="ARBA00023125"/>
    </source>
</evidence>
<evidence type="ECO:0000256" key="3">
    <source>
        <dbReference type="ARBA" id="ARBA00023163"/>
    </source>
</evidence>
<dbReference type="Pfam" id="PF07702">
    <property type="entry name" value="UTRA"/>
    <property type="match status" value="1"/>
</dbReference>
<sequence length="253" mass="27781">MTGFAFTSIAEALREEIRAGVLGVGDSLPSERALSERFGVSPGTVRVALKELVSEGTVDGTRGRPKTVVRVPRPQSSFGEFHSFAQWARGHGREPGGQVMENRWQIASEMDEALLQARVGQRVLAVTRLRSLDGETVMLERTHYPEWLGEIVEALPPETPSVTAVLADRHQVHFSHAEHMFGAEGAKARDATMLGISRGTALLMHRRVSRDPAGRVLEWSTDRYISGRILLSVGNSWNSNPLRWALPGSEPGL</sequence>
<gene>
    <name evidence="5" type="ORF">HNR09_000338</name>
</gene>
<dbReference type="PRINTS" id="PR00035">
    <property type="entry name" value="HTHGNTR"/>
</dbReference>
<keyword evidence="3" id="KW-0804">Transcription</keyword>
<dbReference type="InterPro" id="IPR028978">
    <property type="entry name" value="Chorismate_lyase_/UTRA_dom_sf"/>
</dbReference>
<evidence type="ECO:0000256" key="1">
    <source>
        <dbReference type="ARBA" id="ARBA00023015"/>
    </source>
</evidence>
<dbReference type="SUPFAM" id="SSF64288">
    <property type="entry name" value="Chorismate lyase-like"/>
    <property type="match status" value="1"/>
</dbReference>
<dbReference type="Pfam" id="PF00392">
    <property type="entry name" value="GntR"/>
    <property type="match status" value="1"/>
</dbReference>
<name>A0A7Z0KAT3_9MICC</name>
<dbReference type="InterPro" id="IPR036388">
    <property type="entry name" value="WH-like_DNA-bd_sf"/>
</dbReference>
<dbReference type="InterPro" id="IPR036390">
    <property type="entry name" value="WH_DNA-bd_sf"/>
</dbReference>
<organism evidence="5 6">
    <name type="scientific">Nesterenkonia xinjiangensis</name>
    <dbReference type="NCBI Taxonomy" id="225327"/>
    <lineage>
        <taxon>Bacteria</taxon>
        <taxon>Bacillati</taxon>
        <taxon>Actinomycetota</taxon>
        <taxon>Actinomycetes</taxon>
        <taxon>Micrococcales</taxon>
        <taxon>Micrococcaceae</taxon>
        <taxon>Nesterenkonia</taxon>
    </lineage>
</organism>
<accession>A0A7Z0KAT3</accession>
<evidence type="ECO:0000259" key="4">
    <source>
        <dbReference type="PROSITE" id="PS50949"/>
    </source>
</evidence>
<dbReference type="InterPro" id="IPR050679">
    <property type="entry name" value="Bact_HTH_transcr_reg"/>
</dbReference>
<dbReference type="SUPFAM" id="SSF46785">
    <property type="entry name" value="Winged helix' DNA-binding domain"/>
    <property type="match status" value="1"/>
</dbReference>
<dbReference type="InterPro" id="IPR000524">
    <property type="entry name" value="Tscrpt_reg_HTH_GntR"/>
</dbReference>
<dbReference type="Gene3D" id="1.10.10.10">
    <property type="entry name" value="Winged helix-like DNA-binding domain superfamily/Winged helix DNA-binding domain"/>
    <property type="match status" value="1"/>
</dbReference>
<dbReference type="GO" id="GO:0003700">
    <property type="term" value="F:DNA-binding transcription factor activity"/>
    <property type="evidence" value="ECO:0007669"/>
    <property type="project" value="InterPro"/>
</dbReference>
<dbReference type="EMBL" id="JACCFY010000001">
    <property type="protein sequence ID" value="NYJ76927.1"/>
    <property type="molecule type" value="Genomic_DNA"/>
</dbReference>
<keyword evidence="2" id="KW-0238">DNA-binding</keyword>
<dbReference type="GO" id="GO:0003677">
    <property type="term" value="F:DNA binding"/>
    <property type="evidence" value="ECO:0007669"/>
    <property type="project" value="UniProtKB-KW"/>
</dbReference>
<dbReference type="RefSeq" id="WP_179540478.1">
    <property type="nucleotide sequence ID" value="NZ_BAAALL010000010.1"/>
</dbReference>
<dbReference type="PANTHER" id="PTHR44846">
    <property type="entry name" value="MANNOSYL-D-GLYCERATE TRANSPORT/METABOLISM SYSTEM REPRESSOR MNGR-RELATED"/>
    <property type="match status" value="1"/>
</dbReference>
<dbReference type="InterPro" id="IPR011663">
    <property type="entry name" value="UTRA"/>
</dbReference>